<evidence type="ECO:0000313" key="2">
    <source>
        <dbReference type="EMBL" id="OCL02241.1"/>
    </source>
</evidence>
<feature type="region of interest" description="Disordered" evidence="1">
    <location>
        <begin position="444"/>
        <end position="465"/>
    </location>
</feature>
<reference evidence="2 3" key="1">
    <citation type="journal article" date="2016" name="Nat. Commun.">
        <title>Ectomycorrhizal ecology is imprinted in the genome of the dominant symbiotic fungus Cenococcum geophilum.</title>
        <authorList>
            <consortium name="DOE Joint Genome Institute"/>
            <person name="Peter M."/>
            <person name="Kohler A."/>
            <person name="Ohm R.A."/>
            <person name="Kuo A."/>
            <person name="Krutzmann J."/>
            <person name="Morin E."/>
            <person name="Arend M."/>
            <person name="Barry K.W."/>
            <person name="Binder M."/>
            <person name="Choi C."/>
            <person name="Clum A."/>
            <person name="Copeland A."/>
            <person name="Grisel N."/>
            <person name="Haridas S."/>
            <person name="Kipfer T."/>
            <person name="LaButti K."/>
            <person name="Lindquist E."/>
            <person name="Lipzen A."/>
            <person name="Maire R."/>
            <person name="Meier B."/>
            <person name="Mihaltcheva S."/>
            <person name="Molinier V."/>
            <person name="Murat C."/>
            <person name="Poggeler S."/>
            <person name="Quandt C.A."/>
            <person name="Sperisen C."/>
            <person name="Tritt A."/>
            <person name="Tisserant E."/>
            <person name="Crous P.W."/>
            <person name="Henrissat B."/>
            <person name="Nehls U."/>
            <person name="Egli S."/>
            <person name="Spatafora J.W."/>
            <person name="Grigoriev I.V."/>
            <person name="Martin F.M."/>
        </authorList>
    </citation>
    <scope>NUCLEOTIDE SEQUENCE [LARGE SCALE GENOMIC DNA]</scope>
    <source>
        <strain evidence="2 3">CBS 207.34</strain>
    </source>
</reference>
<feature type="compositionally biased region" description="Basic and acidic residues" evidence="1">
    <location>
        <begin position="69"/>
        <end position="125"/>
    </location>
</feature>
<dbReference type="OrthoDB" id="4586300at2759"/>
<feature type="region of interest" description="Disordered" evidence="1">
    <location>
        <begin position="1"/>
        <end position="21"/>
    </location>
</feature>
<dbReference type="EMBL" id="KV750981">
    <property type="protein sequence ID" value="OCL02241.1"/>
    <property type="molecule type" value="Genomic_DNA"/>
</dbReference>
<gene>
    <name evidence="2" type="ORF">AOQ84DRAFT_382876</name>
</gene>
<keyword evidence="3" id="KW-1185">Reference proteome</keyword>
<evidence type="ECO:0000256" key="1">
    <source>
        <dbReference type="SAM" id="MobiDB-lite"/>
    </source>
</evidence>
<feature type="compositionally biased region" description="Basic and acidic residues" evidence="1">
    <location>
        <begin position="520"/>
        <end position="542"/>
    </location>
</feature>
<feature type="compositionally biased region" description="Acidic residues" evidence="1">
    <location>
        <begin position="378"/>
        <end position="388"/>
    </location>
</feature>
<feature type="compositionally biased region" description="Polar residues" evidence="1">
    <location>
        <begin position="58"/>
        <end position="68"/>
    </location>
</feature>
<dbReference type="Proteomes" id="UP000250140">
    <property type="component" value="Unassembled WGS sequence"/>
</dbReference>
<proteinExistence type="predicted"/>
<feature type="region of interest" description="Disordered" evidence="1">
    <location>
        <begin position="355"/>
        <end position="426"/>
    </location>
</feature>
<name>A0A8E2EP82_9PEZI</name>
<protein>
    <submittedName>
        <fullName evidence="2">Uncharacterized protein</fullName>
    </submittedName>
</protein>
<feature type="compositionally biased region" description="Basic and acidic residues" evidence="1">
    <location>
        <begin position="389"/>
        <end position="407"/>
    </location>
</feature>
<organism evidence="2 3">
    <name type="scientific">Glonium stellatum</name>
    <dbReference type="NCBI Taxonomy" id="574774"/>
    <lineage>
        <taxon>Eukaryota</taxon>
        <taxon>Fungi</taxon>
        <taxon>Dikarya</taxon>
        <taxon>Ascomycota</taxon>
        <taxon>Pezizomycotina</taxon>
        <taxon>Dothideomycetes</taxon>
        <taxon>Pleosporomycetidae</taxon>
        <taxon>Gloniales</taxon>
        <taxon>Gloniaceae</taxon>
        <taxon>Glonium</taxon>
    </lineage>
</organism>
<feature type="region of interest" description="Disordered" evidence="1">
    <location>
        <begin position="49"/>
        <end position="196"/>
    </location>
</feature>
<feature type="compositionally biased region" description="Polar residues" evidence="1">
    <location>
        <begin position="456"/>
        <end position="465"/>
    </location>
</feature>
<accession>A0A8E2EP82</accession>
<feature type="compositionally biased region" description="Basic and acidic residues" evidence="1">
    <location>
        <begin position="166"/>
        <end position="180"/>
    </location>
</feature>
<feature type="compositionally biased region" description="Basic and acidic residues" evidence="1">
    <location>
        <begin position="364"/>
        <end position="375"/>
    </location>
</feature>
<feature type="compositionally biased region" description="Polar residues" evidence="1">
    <location>
        <begin position="1"/>
        <end position="13"/>
    </location>
</feature>
<feature type="compositionally biased region" description="Low complexity" evidence="1">
    <location>
        <begin position="444"/>
        <end position="455"/>
    </location>
</feature>
<dbReference type="AlphaFoldDB" id="A0A8E2EP82"/>
<feature type="compositionally biased region" description="Basic and acidic residues" evidence="1">
    <location>
        <begin position="143"/>
        <end position="159"/>
    </location>
</feature>
<feature type="compositionally biased region" description="Polar residues" evidence="1">
    <location>
        <begin position="504"/>
        <end position="517"/>
    </location>
</feature>
<feature type="region of interest" description="Disordered" evidence="1">
    <location>
        <begin position="495"/>
        <end position="551"/>
    </location>
</feature>
<sequence>MASDNNDNRNSSKPPKPEENPFISFRRFADEQVSSLLHTVLGLPSTIAAGNSERHQCPYSNRNRQVNTMRREDTQAERKERDEEDKIDRMLRELDEASERGWRELQKALEDAEKADKENREKDPAQPKVWTWHWNWSYPPQKNETESYDRRSLERRCGDWELSSKNSREESGKGQDKEEAQGGEPRNPKVKTWHWSWGYPSRSSGTTGHESSHNDDEVEDAEWVRPWHRRYSCSHHWRNDPTLQPDQHFENADRMFDETFGIFNHTHRPSMMSPGFLGAMHYLQYNPYSPLRLEEDSQLSKTRVPWRDAFEDLVRAERGQPLLSREELGKSSQTHQMDWMRGLWERGSFRRPQFQDWNACNTRPTREDEARRAFPDFEPNEELQEFDEHEAYEYSHDHEEHPDDPYDRSNPCPEAHTEAETNGPETELDAYERLIGPTEFTPHSTASAAAAVTSTNQSQNADSRPSILSTLTTTERTIQPDGTITTKVVLKKRFADGREESSETVHTQRGQGQSGQDADTAWREMRNAQFPIHEKKPEKESKTGGWFWSGK</sequence>
<evidence type="ECO:0000313" key="3">
    <source>
        <dbReference type="Proteomes" id="UP000250140"/>
    </source>
</evidence>